<dbReference type="Proteomes" id="UP000823821">
    <property type="component" value="Unassembled WGS sequence"/>
</dbReference>
<evidence type="ECO:0000256" key="5">
    <source>
        <dbReference type="ARBA" id="ARBA00022519"/>
    </source>
</evidence>
<organism evidence="13 14">
    <name type="scientific">Candidatus Desulfovibrio intestinavium</name>
    <dbReference type="NCBI Taxonomy" id="2838534"/>
    <lineage>
        <taxon>Bacteria</taxon>
        <taxon>Pseudomonadati</taxon>
        <taxon>Thermodesulfobacteriota</taxon>
        <taxon>Desulfovibrionia</taxon>
        <taxon>Desulfovibrionales</taxon>
        <taxon>Desulfovibrionaceae</taxon>
        <taxon>Desulfovibrio</taxon>
    </lineage>
</organism>
<dbReference type="EMBL" id="DWZD01000044">
    <property type="protein sequence ID" value="HJA79464.1"/>
    <property type="molecule type" value="Genomic_DNA"/>
</dbReference>
<evidence type="ECO:0000256" key="4">
    <source>
        <dbReference type="ARBA" id="ARBA00022475"/>
    </source>
</evidence>
<feature type="domain" description="AprE-like beta-barrel" evidence="12">
    <location>
        <begin position="348"/>
        <end position="438"/>
    </location>
</feature>
<evidence type="ECO:0000259" key="12">
    <source>
        <dbReference type="Pfam" id="PF26002"/>
    </source>
</evidence>
<gene>
    <name evidence="13" type="ORF">H9784_07870</name>
</gene>
<dbReference type="InterPro" id="IPR050739">
    <property type="entry name" value="MFP"/>
</dbReference>
<protein>
    <submittedName>
        <fullName evidence="13">HlyD family type I secretion periplasmic adaptor subunit</fullName>
    </submittedName>
</protein>
<evidence type="ECO:0000313" key="14">
    <source>
        <dbReference type="Proteomes" id="UP000823821"/>
    </source>
</evidence>
<reference evidence="13" key="2">
    <citation type="submission" date="2021-04" db="EMBL/GenBank/DDBJ databases">
        <authorList>
            <person name="Gilroy R."/>
        </authorList>
    </citation>
    <scope>NUCLEOTIDE SEQUENCE</scope>
    <source>
        <strain evidence="13">5032</strain>
    </source>
</reference>
<keyword evidence="9" id="KW-0175">Coiled coil</keyword>
<dbReference type="Gene3D" id="2.40.30.170">
    <property type="match status" value="1"/>
</dbReference>
<dbReference type="NCBIfam" id="TIGR01843">
    <property type="entry name" value="type_I_hlyD"/>
    <property type="match status" value="1"/>
</dbReference>
<evidence type="ECO:0000256" key="10">
    <source>
        <dbReference type="SAM" id="Phobius"/>
    </source>
</evidence>
<dbReference type="PRINTS" id="PR01490">
    <property type="entry name" value="RTXTOXIND"/>
</dbReference>
<keyword evidence="7 10" id="KW-1133">Transmembrane helix</keyword>
<evidence type="ECO:0000256" key="9">
    <source>
        <dbReference type="SAM" id="Coils"/>
    </source>
</evidence>
<evidence type="ECO:0000256" key="7">
    <source>
        <dbReference type="ARBA" id="ARBA00022989"/>
    </source>
</evidence>
<dbReference type="InterPro" id="IPR058781">
    <property type="entry name" value="HH_AprE-like"/>
</dbReference>
<accession>A0A9D2HPA6</accession>
<feature type="transmembrane region" description="Helical" evidence="10">
    <location>
        <begin position="45"/>
        <end position="70"/>
    </location>
</feature>
<evidence type="ECO:0000256" key="6">
    <source>
        <dbReference type="ARBA" id="ARBA00022692"/>
    </source>
</evidence>
<evidence type="ECO:0000256" key="2">
    <source>
        <dbReference type="ARBA" id="ARBA00009477"/>
    </source>
</evidence>
<keyword evidence="4" id="KW-1003">Cell membrane</keyword>
<dbReference type="GO" id="GO:0005886">
    <property type="term" value="C:plasma membrane"/>
    <property type="evidence" value="ECO:0007669"/>
    <property type="project" value="UniProtKB-SubCell"/>
</dbReference>
<name>A0A9D2HPA6_9BACT</name>
<sequence>MARKFVEKALRFLETTAIRPISDAVARESKGNEVEDPNRIIRQGLCIILLFFGGLGLWAVFGHISGAVVAPGKIKIESERKTVQHLEGGIVEDILVREGESVRLGQPLITLQSVQVDASTAMLQQQLVAQLAALERAAVEKVLGPSLVWSDELRNMAENMRCEDVLDNESRIFESRRDALRGQLSLIETQIAQLDAQVAGFQDQITAENKIIATLREELNAKRELFRQRYLEKSQILELERNLATHEGSRGQLRQSVAEARQRATELKLRMEDLRNQFVATATADLGKLQNDITQTRERLRPLKDAKNRLQVVAPVAGKVVDLKVHSRGGVVKPGEPLMDIVPENTPLIVETQVPVNKITEVYMGQDALVQLDAFDTRLVPHIPAHVTYVSADRLEQQTPGGAMPYYLCHVEIDPAALEKENAYLSPGMPVTVFITTKQRSVLFYIMEPLLKSWERALRD</sequence>
<dbReference type="PANTHER" id="PTHR30386">
    <property type="entry name" value="MEMBRANE FUSION SUBUNIT OF EMRAB-TOLC MULTIDRUG EFFLUX PUMP"/>
    <property type="match status" value="1"/>
</dbReference>
<feature type="domain" description="AprE-like long alpha-helical hairpin" evidence="11">
    <location>
        <begin position="117"/>
        <end position="305"/>
    </location>
</feature>
<dbReference type="PANTHER" id="PTHR30386:SF17">
    <property type="entry name" value="ALKALINE PROTEASE SECRETION PROTEIN APRE"/>
    <property type="match status" value="1"/>
</dbReference>
<proteinExistence type="inferred from homology"/>
<evidence type="ECO:0000313" key="13">
    <source>
        <dbReference type="EMBL" id="HJA79464.1"/>
    </source>
</evidence>
<comment type="similarity">
    <text evidence="2">Belongs to the membrane fusion protein (MFP) (TC 8.A.1) family.</text>
</comment>
<keyword evidence="8 10" id="KW-0472">Membrane</keyword>
<evidence type="ECO:0000259" key="11">
    <source>
        <dbReference type="Pfam" id="PF25994"/>
    </source>
</evidence>
<dbReference type="InterPro" id="IPR058982">
    <property type="entry name" value="Beta-barrel_AprE"/>
</dbReference>
<dbReference type="InterPro" id="IPR010129">
    <property type="entry name" value="T1SS_HlyD"/>
</dbReference>
<keyword evidence="3" id="KW-0813">Transport</keyword>
<evidence type="ECO:0000256" key="3">
    <source>
        <dbReference type="ARBA" id="ARBA00022448"/>
    </source>
</evidence>
<comment type="caution">
    <text evidence="13">The sequence shown here is derived from an EMBL/GenBank/DDBJ whole genome shotgun (WGS) entry which is preliminary data.</text>
</comment>
<dbReference type="Pfam" id="PF26002">
    <property type="entry name" value="Beta-barrel_AprE"/>
    <property type="match status" value="1"/>
</dbReference>
<evidence type="ECO:0000256" key="1">
    <source>
        <dbReference type="ARBA" id="ARBA00004377"/>
    </source>
</evidence>
<feature type="coiled-coil region" evidence="9">
    <location>
        <begin position="250"/>
        <end position="299"/>
    </location>
</feature>
<evidence type="ECO:0000256" key="8">
    <source>
        <dbReference type="ARBA" id="ARBA00023136"/>
    </source>
</evidence>
<dbReference type="Pfam" id="PF25994">
    <property type="entry name" value="HH_AprE"/>
    <property type="match status" value="1"/>
</dbReference>
<dbReference type="GO" id="GO:0015031">
    <property type="term" value="P:protein transport"/>
    <property type="evidence" value="ECO:0007669"/>
    <property type="project" value="InterPro"/>
</dbReference>
<dbReference type="AlphaFoldDB" id="A0A9D2HPA6"/>
<keyword evidence="6 10" id="KW-0812">Transmembrane</keyword>
<keyword evidence="5" id="KW-0997">Cell inner membrane</keyword>
<comment type="subcellular location">
    <subcellularLocation>
        <location evidence="1">Cell inner membrane</location>
        <topology evidence="1">Single-pass membrane protein</topology>
    </subcellularLocation>
</comment>
<reference evidence="13" key="1">
    <citation type="journal article" date="2021" name="PeerJ">
        <title>Extensive microbial diversity within the chicken gut microbiome revealed by metagenomics and culture.</title>
        <authorList>
            <person name="Gilroy R."/>
            <person name="Ravi A."/>
            <person name="Getino M."/>
            <person name="Pursley I."/>
            <person name="Horton D.L."/>
            <person name="Alikhan N.F."/>
            <person name="Baker D."/>
            <person name="Gharbi K."/>
            <person name="Hall N."/>
            <person name="Watson M."/>
            <person name="Adriaenssens E.M."/>
            <person name="Foster-Nyarko E."/>
            <person name="Jarju S."/>
            <person name="Secka A."/>
            <person name="Antonio M."/>
            <person name="Oren A."/>
            <person name="Chaudhuri R.R."/>
            <person name="La Ragione R."/>
            <person name="Hildebrand F."/>
            <person name="Pallen M.J."/>
        </authorList>
    </citation>
    <scope>NUCLEOTIDE SEQUENCE</scope>
    <source>
        <strain evidence="13">5032</strain>
    </source>
</reference>